<dbReference type="Pfam" id="PF13092">
    <property type="entry name" value="CENP-L"/>
    <property type="match status" value="1"/>
</dbReference>
<dbReference type="Proteomes" id="UP000287144">
    <property type="component" value="Unassembled WGS sequence"/>
</dbReference>
<keyword evidence="2" id="KW-1185">Reference proteome</keyword>
<accession>A0A428U152</accession>
<proteinExistence type="predicted"/>
<evidence type="ECO:0000313" key="2">
    <source>
        <dbReference type="Proteomes" id="UP000287144"/>
    </source>
</evidence>
<gene>
    <name evidence="1" type="ORF">CEP52_004993</name>
</gene>
<dbReference type="AlphaFoldDB" id="A0A428U152"/>
<dbReference type="EMBL" id="NKCK01000037">
    <property type="protein sequence ID" value="RSM08002.1"/>
    <property type="molecule type" value="Genomic_DNA"/>
</dbReference>
<evidence type="ECO:0000313" key="1">
    <source>
        <dbReference type="EMBL" id="RSM08002.1"/>
    </source>
</evidence>
<dbReference type="InterPro" id="IPR025204">
    <property type="entry name" value="CENP-L"/>
</dbReference>
<sequence>MSMDLDQTVDEAVPAPGLRSIDITISAQDLRRFLRAGQKIRPSDKTIWKGDARERRRLAGGNTDDGWAWRTTQDAKTNPFTEALGSYLHHHLALDLFHPSVQVTQISCTGFVLGQGRLKILMLGDMSQSLSRAAWAFVAQLGERVRGEHLPQVFSAKFGG</sequence>
<protein>
    <submittedName>
        <fullName evidence="1">Uncharacterized protein</fullName>
    </submittedName>
</protein>
<reference evidence="1 2" key="1">
    <citation type="submission" date="2017-06" db="EMBL/GenBank/DDBJ databases">
        <title>Comparative genomic analysis of Ambrosia Fusariam Clade fungi.</title>
        <authorList>
            <person name="Stajich J.E."/>
            <person name="Carrillo J."/>
            <person name="Kijimoto T."/>
            <person name="Eskalen A."/>
            <person name="O'Donnell K."/>
            <person name="Kasson M."/>
        </authorList>
    </citation>
    <scope>NUCLEOTIDE SEQUENCE [LARGE SCALE GENOMIC DNA]</scope>
    <source>
        <strain evidence="1 2">NRRL62579</strain>
    </source>
</reference>
<organism evidence="1 2">
    <name type="scientific">Fusarium oligoseptatum</name>
    <dbReference type="NCBI Taxonomy" id="2604345"/>
    <lineage>
        <taxon>Eukaryota</taxon>
        <taxon>Fungi</taxon>
        <taxon>Dikarya</taxon>
        <taxon>Ascomycota</taxon>
        <taxon>Pezizomycotina</taxon>
        <taxon>Sordariomycetes</taxon>
        <taxon>Hypocreomycetidae</taxon>
        <taxon>Hypocreales</taxon>
        <taxon>Nectriaceae</taxon>
        <taxon>Fusarium</taxon>
        <taxon>Fusarium solani species complex</taxon>
    </lineage>
</organism>
<comment type="caution">
    <text evidence="1">The sequence shown here is derived from an EMBL/GenBank/DDBJ whole genome shotgun (WGS) entry which is preliminary data.</text>
</comment>
<name>A0A428U152_9HYPO</name>